<dbReference type="InterPro" id="IPR000620">
    <property type="entry name" value="EamA_dom"/>
</dbReference>
<protein>
    <submittedName>
        <fullName evidence="8">Drug/metabolite transporter (DMT)-like permease</fullName>
    </submittedName>
</protein>
<feature type="transmembrane region" description="Helical" evidence="6">
    <location>
        <begin position="160"/>
        <end position="178"/>
    </location>
</feature>
<feature type="domain" description="EamA" evidence="7">
    <location>
        <begin position="3"/>
        <end position="139"/>
    </location>
</feature>
<comment type="caution">
    <text evidence="8">The sequence shown here is derived from an EMBL/GenBank/DDBJ whole genome shotgun (WGS) entry which is preliminary data.</text>
</comment>
<dbReference type="Pfam" id="PF00892">
    <property type="entry name" value="EamA"/>
    <property type="match status" value="2"/>
</dbReference>
<evidence type="ECO:0000256" key="4">
    <source>
        <dbReference type="ARBA" id="ARBA00022989"/>
    </source>
</evidence>
<evidence type="ECO:0000256" key="3">
    <source>
        <dbReference type="ARBA" id="ARBA00022692"/>
    </source>
</evidence>
<dbReference type="InterPro" id="IPR050638">
    <property type="entry name" value="AA-Vitamin_Transporters"/>
</dbReference>
<evidence type="ECO:0000259" key="7">
    <source>
        <dbReference type="Pfam" id="PF00892"/>
    </source>
</evidence>
<name>A0ABS4G5Z8_9CLOT</name>
<comment type="similarity">
    <text evidence="2">Belongs to the EamA transporter family.</text>
</comment>
<feature type="transmembrane region" description="Helical" evidence="6">
    <location>
        <begin position="250"/>
        <end position="271"/>
    </location>
</feature>
<evidence type="ECO:0000313" key="9">
    <source>
        <dbReference type="Proteomes" id="UP001519271"/>
    </source>
</evidence>
<dbReference type="Proteomes" id="UP001519271">
    <property type="component" value="Unassembled WGS sequence"/>
</dbReference>
<accession>A0ABS4G5Z8</accession>
<evidence type="ECO:0000256" key="6">
    <source>
        <dbReference type="SAM" id="Phobius"/>
    </source>
</evidence>
<keyword evidence="5 6" id="KW-0472">Membrane</keyword>
<evidence type="ECO:0000256" key="1">
    <source>
        <dbReference type="ARBA" id="ARBA00004141"/>
    </source>
</evidence>
<dbReference type="RefSeq" id="WP_209460164.1">
    <property type="nucleotide sequence ID" value="NZ_JAGGKC010000022.1"/>
</dbReference>
<dbReference type="InterPro" id="IPR037185">
    <property type="entry name" value="EmrE-like"/>
</dbReference>
<feature type="transmembrane region" description="Helical" evidence="6">
    <location>
        <begin position="66"/>
        <end position="86"/>
    </location>
</feature>
<feature type="domain" description="EamA" evidence="7">
    <location>
        <begin position="156"/>
        <end position="294"/>
    </location>
</feature>
<feature type="transmembrane region" description="Helical" evidence="6">
    <location>
        <begin position="98"/>
        <end position="116"/>
    </location>
</feature>
<evidence type="ECO:0000313" key="8">
    <source>
        <dbReference type="EMBL" id="MBP1919980.1"/>
    </source>
</evidence>
<evidence type="ECO:0000256" key="2">
    <source>
        <dbReference type="ARBA" id="ARBA00007362"/>
    </source>
</evidence>
<dbReference type="SUPFAM" id="SSF103481">
    <property type="entry name" value="Multidrug resistance efflux transporter EmrE"/>
    <property type="match status" value="2"/>
</dbReference>
<evidence type="ECO:0000256" key="5">
    <source>
        <dbReference type="ARBA" id="ARBA00023136"/>
    </source>
</evidence>
<dbReference type="EMBL" id="JAGGKC010000022">
    <property type="protein sequence ID" value="MBP1919980.1"/>
    <property type="molecule type" value="Genomic_DNA"/>
</dbReference>
<sequence length="296" mass="31560">MLIGEIAALGTAFCWVVSSTSFEYSGKRVGTLVLNLMRLIVAFLIITVINYFLTDGFRNTGLTSSGIGYLMISGIIGFVLGDLFLFQAYIEIGARISLLIMSMAPPLTAVMGYLILGETLTAMQMTGMAVTLSGIALVVLGKEKGTNRVVIRHPLKGLTYAFLGAFGQGLGMIFSKLGVKDLNPFVATEVRILTGIVCFAVIIAFTRNWNNFRSALKDRKTMTGITIGSLFGPVVGVSLSLLAVKHTSTGVASTLMGVVPVLILPVSILFFKEKVAFKEVLGAIIGVAGVGIMFLR</sequence>
<comment type="subcellular location">
    <subcellularLocation>
        <location evidence="1">Membrane</location>
        <topology evidence="1">Multi-pass membrane protein</topology>
    </subcellularLocation>
</comment>
<dbReference type="PANTHER" id="PTHR32322:SF2">
    <property type="entry name" value="EAMA DOMAIN-CONTAINING PROTEIN"/>
    <property type="match status" value="1"/>
</dbReference>
<feature type="transmembrane region" description="Helical" evidence="6">
    <location>
        <begin position="122"/>
        <end position="140"/>
    </location>
</feature>
<feature type="transmembrane region" description="Helical" evidence="6">
    <location>
        <begin position="190"/>
        <end position="209"/>
    </location>
</feature>
<dbReference type="Gene3D" id="1.10.3730.20">
    <property type="match status" value="2"/>
</dbReference>
<gene>
    <name evidence="8" type="ORF">J2Z34_002478</name>
</gene>
<proteinExistence type="inferred from homology"/>
<organism evidence="8 9">
    <name type="scientific">Youngiibacter multivorans</name>
    <dbReference type="NCBI Taxonomy" id="937251"/>
    <lineage>
        <taxon>Bacteria</taxon>
        <taxon>Bacillati</taxon>
        <taxon>Bacillota</taxon>
        <taxon>Clostridia</taxon>
        <taxon>Eubacteriales</taxon>
        <taxon>Clostridiaceae</taxon>
        <taxon>Youngiibacter</taxon>
    </lineage>
</organism>
<keyword evidence="4 6" id="KW-1133">Transmembrane helix</keyword>
<feature type="transmembrane region" description="Helical" evidence="6">
    <location>
        <begin position="221"/>
        <end position="244"/>
    </location>
</feature>
<feature type="transmembrane region" description="Helical" evidence="6">
    <location>
        <begin position="36"/>
        <end position="54"/>
    </location>
</feature>
<keyword evidence="9" id="KW-1185">Reference proteome</keyword>
<feature type="transmembrane region" description="Helical" evidence="6">
    <location>
        <begin position="276"/>
        <end position="295"/>
    </location>
</feature>
<keyword evidence="3 6" id="KW-0812">Transmembrane</keyword>
<dbReference type="PANTHER" id="PTHR32322">
    <property type="entry name" value="INNER MEMBRANE TRANSPORTER"/>
    <property type="match status" value="1"/>
</dbReference>
<reference evidence="8 9" key="1">
    <citation type="submission" date="2021-03" db="EMBL/GenBank/DDBJ databases">
        <title>Genomic Encyclopedia of Type Strains, Phase IV (KMG-IV): sequencing the most valuable type-strain genomes for metagenomic binning, comparative biology and taxonomic classification.</title>
        <authorList>
            <person name="Goeker M."/>
        </authorList>
    </citation>
    <scope>NUCLEOTIDE SEQUENCE [LARGE SCALE GENOMIC DNA]</scope>
    <source>
        <strain evidence="8 9">DSM 6139</strain>
    </source>
</reference>